<proteinExistence type="predicted"/>
<organism evidence="2 3">
    <name type="scientific">Gymnopilus dilepis</name>
    <dbReference type="NCBI Taxonomy" id="231916"/>
    <lineage>
        <taxon>Eukaryota</taxon>
        <taxon>Fungi</taxon>
        <taxon>Dikarya</taxon>
        <taxon>Basidiomycota</taxon>
        <taxon>Agaricomycotina</taxon>
        <taxon>Agaricomycetes</taxon>
        <taxon>Agaricomycetidae</taxon>
        <taxon>Agaricales</taxon>
        <taxon>Agaricineae</taxon>
        <taxon>Hymenogastraceae</taxon>
        <taxon>Gymnopilus</taxon>
    </lineage>
</organism>
<comment type="caution">
    <text evidence="2">The sequence shown here is derived from an EMBL/GenBank/DDBJ whole genome shotgun (WGS) entry which is preliminary data.</text>
</comment>
<evidence type="ECO:0000313" key="3">
    <source>
        <dbReference type="Proteomes" id="UP000284706"/>
    </source>
</evidence>
<name>A0A409XWP7_9AGAR</name>
<feature type="transmembrane region" description="Helical" evidence="1">
    <location>
        <begin position="565"/>
        <end position="584"/>
    </location>
</feature>
<protein>
    <submittedName>
        <fullName evidence="2">Uncharacterized protein</fullName>
    </submittedName>
</protein>
<feature type="transmembrane region" description="Helical" evidence="1">
    <location>
        <begin position="524"/>
        <end position="545"/>
    </location>
</feature>
<feature type="transmembrane region" description="Helical" evidence="1">
    <location>
        <begin position="394"/>
        <end position="413"/>
    </location>
</feature>
<keyword evidence="1" id="KW-0472">Membrane</keyword>
<dbReference type="InParanoid" id="A0A409XWP7"/>
<dbReference type="Proteomes" id="UP000284706">
    <property type="component" value="Unassembled WGS sequence"/>
</dbReference>
<dbReference type="AlphaFoldDB" id="A0A409XWP7"/>
<dbReference type="OrthoDB" id="3020985at2759"/>
<evidence type="ECO:0000313" key="2">
    <source>
        <dbReference type="EMBL" id="PPQ95187.1"/>
    </source>
</evidence>
<reference evidence="2 3" key="1">
    <citation type="journal article" date="2018" name="Evol. Lett.">
        <title>Horizontal gene cluster transfer increased hallucinogenic mushroom diversity.</title>
        <authorList>
            <person name="Reynolds H.T."/>
            <person name="Vijayakumar V."/>
            <person name="Gluck-Thaler E."/>
            <person name="Korotkin H.B."/>
            <person name="Matheny P.B."/>
            <person name="Slot J.C."/>
        </authorList>
    </citation>
    <scope>NUCLEOTIDE SEQUENCE [LARGE SCALE GENOMIC DNA]</scope>
    <source>
        <strain evidence="2 3">SRW20</strain>
    </source>
</reference>
<accession>A0A409XWP7</accession>
<keyword evidence="3" id="KW-1185">Reference proteome</keyword>
<dbReference type="EMBL" id="NHYE01001431">
    <property type="protein sequence ID" value="PPQ95187.1"/>
    <property type="molecule type" value="Genomic_DNA"/>
</dbReference>
<evidence type="ECO:0000256" key="1">
    <source>
        <dbReference type="SAM" id="Phobius"/>
    </source>
</evidence>
<keyword evidence="1" id="KW-0812">Transmembrane</keyword>
<sequence length="644" mass="70792">MNFKEPLRISITIVLTAVVASFLPTGFAQAPVNDVVSWPSGMLLLATILYAALGTSPDLLWDIEPVTGFFFFDGLPKISIPLMQQVNWVSRTCHFVPDIRSSFGVQNFWVRSNDVSAKARAEALQNVVSKFGCVTYALPSEPINDKISPEGLMVYAKSASSPSPKSEIPCPPPVARDFLLFAAIDYHVFREWEVQILSQGKVVFSTKDMPASSVLDVSCEEEAVYLAAAHMVARPHSQSIMRSMSERTGNDQLGPYLLNLDTINRDAPICAVDFHSYAPEDHKVSATLSELGRAYYRVVKFLKDQASKGGSANDIAQINVGRTLWIAIFGGATLDTGRLTFQNLPGRWGMKDVSADEAYLSRVDTVLQILAPYAGTTHEFGDLLTSGGISRRTAVPFFIAGLAGQIIICYFLSVGTSAGVWTSVALANSLFAGRLIDWHSLYFGKSLSFSNEEPGMKIYLPDSPGKEFMVVATFNRSSPKQGRFRPGFFMSTFGLLAAILGAVFSRETRHALSFGPKIPTPTWIIYTSVVLCICTTLLTLSILVFQQRSEKTWWDNSEMPTRWMVYAILPPSLAICALAIIFKLRNMPHWWPILDAMTWLSGIPLGMIENGRMIAGDENTIHLVLLNRWMMGAVASALGSSSVS</sequence>
<feature type="transmembrane region" description="Helical" evidence="1">
    <location>
        <begin position="486"/>
        <end position="504"/>
    </location>
</feature>
<gene>
    <name evidence="2" type="ORF">CVT26_014879</name>
</gene>
<keyword evidence="1" id="KW-1133">Transmembrane helix</keyword>